<feature type="region of interest" description="Disordered" evidence="1">
    <location>
        <begin position="82"/>
        <end position="132"/>
    </location>
</feature>
<evidence type="ECO:0000313" key="2">
    <source>
        <dbReference type="EMBL" id="VWB13409.1"/>
    </source>
</evidence>
<protein>
    <submittedName>
        <fullName evidence="2">Aspartyl/asparaginyl beta-hydroxylase</fullName>
    </submittedName>
</protein>
<dbReference type="AlphaFoldDB" id="A0A6J5D755"/>
<dbReference type="EMBL" id="CABVQD010000001">
    <property type="protein sequence ID" value="VWB13409.1"/>
    <property type="molecule type" value="Genomic_DNA"/>
</dbReference>
<accession>A0A6J5D755</accession>
<keyword evidence="3" id="KW-1185">Reference proteome</keyword>
<dbReference type="Proteomes" id="UP000494330">
    <property type="component" value="Unassembled WGS sequence"/>
</dbReference>
<sequence length="132" mass="13506">MFVQLPPGGKLGLHRDPYAGRYAITGGSTRRMRTTTRAGLSSGVNPVAAAMTEQLVRASSSFGATGAGTAAAAAAAAAKRGRRLRGKWNHDASASARGGTDKAAQLPSRRSPANAFATNRVESGSEPLTVPE</sequence>
<organism evidence="2 3">
    <name type="scientific">Burkholderia paludis</name>
    <dbReference type="NCBI Taxonomy" id="1506587"/>
    <lineage>
        <taxon>Bacteria</taxon>
        <taxon>Pseudomonadati</taxon>
        <taxon>Pseudomonadota</taxon>
        <taxon>Betaproteobacteria</taxon>
        <taxon>Burkholderiales</taxon>
        <taxon>Burkholderiaceae</taxon>
        <taxon>Burkholderia</taxon>
        <taxon>Burkholderia cepacia complex</taxon>
    </lineage>
</organism>
<evidence type="ECO:0000256" key="1">
    <source>
        <dbReference type="SAM" id="MobiDB-lite"/>
    </source>
</evidence>
<gene>
    <name evidence="2" type="ORF">BPA30113_00330</name>
</gene>
<reference evidence="2 3" key="1">
    <citation type="submission" date="2019-09" db="EMBL/GenBank/DDBJ databases">
        <authorList>
            <person name="Depoorter E."/>
        </authorList>
    </citation>
    <scope>NUCLEOTIDE SEQUENCE [LARGE SCALE GENOMIC DNA]</scope>
    <source>
        <strain evidence="2">LMG 30113</strain>
    </source>
</reference>
<proteinExistence type="predicted"/>
<evidence type="ECO:0000313" key="3">
    <source>
        <dbReference type="Proteomes" id="UP000494330"/>
    </source>
</evidence>
<name>A0A6J5D755_9BURK</name>